<organism evidence="1">
    <name type="scientific">Echinococcus granulosus</name>
    <name type="common">Hydatid tapeworm</name>
    <dbReference type="NCBI Taxonomy" id="6210"/>
    <lineage>
        <taxon>Eukaryota</taxon>
        <taxon>Metazoa</taxon>
        <taxon>Spiralia</taxon>
        <taxon>Lophotrochozoa</taxon>
        <taxon>Platyhelminthes</taxon>
        <taxon>Cestoda</taxon>
        <taxon>Eucestoda</taxon>
        <taxon>Cyclophyllidea</taxon>
        <taxon>Taeniidae</taxon>
        <taxon>Echinococcus</taxon>
        <taxon>Echinococcus granulosus group</taxon>
    </lineage>
</organism>
<evidence type="ECO:0000313" key="1">
    <source>
        <dbReference type="EMBL" id="CDS21521.1"/>
    </source>
</evidence>
<evidence type="ECO:0000313" key="2">
    <source>
        <dbReference type="Proteomes" id="UP000492820"/>
    </source>
</evidence>
<dbReference type="AlphaFoldDB" id="A0A068WP05"/>
<reference evidence="1 2" key="1">
    <citation type="journal article" date="2013" name="Nature">
        <title>The genomes of four tapeworm species reveal adaptations to parasitism.</title>
        <authorList>
            <person name="Tsai I.J."/>
            <person name="Zarowiecki M."/>
            <person name="Holroyd N."/>
            <person name="Garciarrubio A."/>
            <person name="Sanchez-Flores A."/>
            <person name="Brooks K.L."/>
            <person name="Tracey A."/>
            <person name="Bobes R.J."/>
            <person name="Fragoso G."/>
            <person name="Sciutto E."/>
            <person name="Aslett M."/>
            <person name="Beasley H."/>
            <person name="Bennett H.M."/>
            <person name="Cai J."/>
            <person name="Camicia F."/>
            <person name="Clark R."/>
            <person name="Cucher M."/>
            <person name="De Silva N."/>
            <person name="Day T.A."/>
            <person name="Deplazes P."/>
            <person name="Estrada K."/>
            <person name="Fernandez C."/>
            <person name="Holland P.W."/>
            <person name="Hou J."/>
            <person name="Hu S."/>
            <person name="Huckvale T."/>
            <person name="Hung S.S."/>
            <person name="Kamenetzky L."/>
            <person name="Keane J.A."/>
            <person name="Kiss F."/>
            <person name="Koziol U."/>
            <person name="Lambert O."/>
            <person name="Liu K."/>
            <person name="Luo X."/>
            <person name="Luo Y."/>
            <person name="Macchiaroli N."/>
            <person name="Nichol S."/>
            <person name="Paps J."/>
            <person name="Parkinson J."/>
            <person name="Pouchkina-Stantcheva N."/>
            <person name="Riddiford N."/>
            <person name="Rosenzvit M."/>
            <person name="Salinas G."/>
            <person name="Wasmuth J.D."/>
            <person name="Zamanian M."/>
            <person name="Zheng Y."/>
            <person name="Cai X."/>
            <person name="Soberon X."/>
            <person name="Olson P.D."/>
            <person name="Laclette J.P."/>
            <person name="Brehm K."/>
            <person name="Berriman M."/>
            <person name="Garciarrubio A."/>
            <person name="Bobes R.J."/>
            <person name="Fragoso G."/>
            <person name="Sanchez-Flores A."/>
            <person name="Estrada K."/>
            <person name="Cevallos M.A."/>
            <person name="Morett E."/>
            <person name="Gonzalez V."/>
            <person name="Portillo T."/>
            <person name="Ochoa-Leyva A."/>
            <person name="Jose M.V."/>
            <person name="Sciutto E."/>
            <person name="Landa A."/>
            <person name="Jimenez L."/>
            <person name="Valdes V."/>
            <person name="Carrero J.C."/>
            <person name="Larralde C."/>
            <person name="Morales-Montor J."/>
            <person name="Limon-Lason J."/>
            <person name="Soberon X."/>
            <person name="Laclette J.P."/>
        </authorList>
    </citation>
    <scope>NUCLEOTIDE SEQUENCE [LARGE SCALE GENOMIC DNA]</scope>
</reference>
<evidence type="ECO:0000313" key="3">
    <source>
        <dbReference type="WBParaSite" id="EgrG_000100700"/>
    </source>
</evidence>
<dbReference type="Proteomes" id="UP000492820">
    <property type="component" value="Unassembled WGS sequence"/>
</dbReference>
<proteinExistence type="predicted"/>
<reference evidence="1" key="2">
    <citation type="submission" date="2014-06" db="EMBL/GenBank/DDBJ databases">
        <authorList>
            <person name="Aslett M."/>
        </authorList>
    </citation>
    <scope>NUCLEOTIDE SEQUENCE</scope>
</reference>
<gene>
    <name evidence="1" type="ORF">EgrG_000100700</name>
</gene>
<sequence>MERVMDGMQKNRYLCLEIQQFRVPEFSGCACSVPRLPQRRKKTQYSGRIYIFSTEKVVGLLAWPEGQPTQRGTRRQIQEFKSGASPIPKDIPQPYYNRDEAYQYTILACSKIFRSCALRSKYFSNIWVPECKITHMFWKIEHLRQGFYLVE</sequence>
<reference evidence="3" key="3">
    <citation type="submission" date="2020-10" db="UniProtKB">
        <authorList>
            <consortium name="WormBaseParasite"/>
        </authorList>
    </citation>
    <scope>IDENTIFICATION</scope>
</reference>
<dbReference type="EMBL" id="LK028584">
    <property type="protein sequence ID" value="CDS21521.1"/>
    <property type="molecule type" value="Genomic_DNA"/>
</dbReference>
<name>A0A068WP05_ECHGR</name>
<accession>A0A068WP05</accession>
<dbReference type="WBParaSite" id="EgrG_000100700">
    <property type="protein sequence ID" value="EgrG_000100700"/>
    <property type="gene ID" value="EgrG_000100700"/>
</dbReference>
<protein>
    <submittedName>
        <fullName evidence="3">DDE_Tnp_1_7 domain-containing protein</fullName>
    </submittedName>
</protein>